<proteinExistence type="predicted"/>
<reference evidence="2" key="1">
    <citation type="journal article" date="2019" name="Int. J. Syst. Evol. Microbiol.">
        <title>The Global Catalogue of Microorganisms (GCM) 10K type strain sequencing project: providing services to taxonomists for standard genome sequencing and annotation.</title>
        <authorList>
            <consortium name="The Broad Institute Genomics Platform"/>
            <consortium name="The Broad Institute Genome Sequencing Center for Infectious Disease"/>
            <person name="Wu L."/>
            <person name="Ma J."/>
        </authorList>
    </citation>
    <scope>NUCLEOTIDE SEQUENCE [LARGE SCALE GENOMIC DNA]</scope>
    <source>
        <strain evidence="2">KCTC 12907</strain>
    </source>
</reference>
<dbReference type="Proteomes" id="UP001596378">
    <property type="component" value="Unassembled WGS sequence"/>
</dbReference>
<keyword evidence="2" id="KW-1185">Reference proteome</keyword>
<comment type="caution">
    <text evidence="1">The sequence shown here is derived from an EMBL/GenBank/DDBJ whole genome shotgun (WGS) entry which is preliminary data.</text>
</comment>
<dbReference type="EMBL" id="JBHTAI010000003">
    <property type="protein sequence ID" value="MFC7148184.1"/>
    <property type="molecule type" value="Genomic_DNA"/>
</dbReference>
<organism evidence="1 2">
    <name type="scientific">Cohnella cellulosilytica</name>
    <dbReference type="NCBI Taxonomy" id="986710"/>
    <lineage>
        <taxon>Bacteria</taxon>
        <taxon>Bacillati</taxon>
        <taxon>Bacillota</taxon>
        <taxon>Bacilli</taxon>
        <taxon>Bacillales</taxon>
        <taxon>Paenibacillaceae</taxon>
        <taxon>Cohnella</taxon>
    </lineage>
</organism>
<sequence>MTTTEMKKYICDMDEYIKKISAEPRRESLDFLQKAGIVDKDGKLTPQYQEK</sequence>
<accession>A0ABW2F885</accession>
<name>A0ABW2F885_9BACL</name>
<gene>
    <name evidence="1" type="ORF">ACFQMJ_06495</name>
</gene>
<evidence type="ECO:0000313" key="2">
    <source>
        <dbReference type="Proteomes" id="UP001596378"/>
    </source>
</evidence>
<dbReference type="RefSeq" id="WP_378048825.1">
    <property type="nucleotide sequence ID" value="NZ_JBHMDN010000018.1"/>
</dbReference>
<evidence type="ECO:0000313" key="1">
    <source>
        <dbReference type="EMBL" id="MFC7148184.1"/>
    </source>
</evidence>
<protein>
    <submittedName>
        <fullName evidence="1">Uncharacterized protein</fullName>
    </submittedName>
</protein>